<comment type="caution">
    <text evidence="11">The sequence shown here is derived from an EMBL/GenBank/DDBJ whole genome shotgun (WGS) entry which is preliminary data.</text>
</comment>
<feature type="coiled-coil region" evidence="8">
    <location>
        <begin position="1"/>
        <end position="28"/>
    </location>
</feature>
<dbReference type="InterPro" id="IPR022755">
    <property type="entry name" value="Znf_C2H2_jaz"/>
</dbReference>
<evidence type="ECO:0000256" key="5">
    <source>
        <dbReference type="ARBA" id="ARBA00022771"/>
    </source>
</evidence>
<dbReference type="PANTHER" id="PTHR12786">
    <property type="entry name" value="SPLICING FACTOR SF3A-RELATED"/>
    <property type="match status" value="1"/>
</dbReference>
<protein>
    <submittedName>
        <fullName evidence="11">Pre-mRNA-splicing factor sap61</fullName>
        <ecNumber evidence="11">6.5.1.1</ecNumber>
    </submittedName>
</protein>
<feature type="domain" description="Matrin-type" evidence="10">
    <location>
        <begin position="421"/>
        <end position="452"/>
    </location>
</feature>
<comment type="subcellular location">
    <subcellularLocation>
        <location evidence="1">Nucleus</location>
    </subcellularLocation>
</comment>
<feature type="region of interest" description="Disordered" evidence="9">
    <location>
        <begin position="298"/>
        <end position="326"/>
    </location>
</feature>
<dbReference type="InterPro" id="IPR024598">
    <property type="entry name" value="SF3a60/Prp9_C"/>
</dbReference>
<evidence type="ECO:0000256" key="1">
    <source>
        <dbReference type="ARBA" id="ARBA00004123"/>
    </source>
</evidence>
<keyword evidence="8" id="KW-0175">Coiled coil</keyword>
<dbReference type="InterPro" id="IPR003604">
    <property type="entry name" value="Matrin/U1-like-C_Znf_C2H2"/>
</dbReference>
<evidence type="ECO:0000313" key="12">
    <source>
        <dbReference type="Proteomes" id="UP001143981"/>
    </source>
</evidence>
<evidence type="ECO:0000313" key="11">
    <source>
        <dbReference type="EMBL" id="KAJ1735019.1"/>
    </source>
</evidence>
<reference evidence="11" key="1">
    <citation type="submission" date="2022-07" db="EMBL/GenBank/DDBJ databases">
        <title>Phylogenomic reconstructions and comparative analyses of Kickxellomycotina fungi.</title>
        <authorList>
            <person name="Reynolds N.K."/>
            <person name="Stajich J.E."/>
            <person name="Barry K."/>
            <person name="Grigoriev I.V."/>
            <person name="Crous P."/>
            <person name="Smith M.E."/>
        </authorList>
    </citation>
    <scope>NUCLEOTIDE SEQUENCE</scope>
    <source>
        <strain evidence="11">BCRC 34381</strain>
    </source>
</reference>
<dbReference type="InterPro" id="IPR021966">
    <property type="entry name" value="SF3a60_bindingd"/>
</dbReference>
<accession>A0A9W7YI74</accession>
<dbReference type="InterPro" id="IPR051421">
    <property type="entry name" value="RNA_Proc_DNA_Dmg_Regulator"/>
</dbReference>
<evidence type="ECO:0000256" key="6">
    <source>
        <dbReference type="ARBA" id="ARBA00022833"/>
    </source>
</evidence>
<dbReference type="Pfam" id="PF12171">
    <property type="entry name" value="zf-C2H2_jaz"/>
    <property type="match status" value="1"/>
</dbReference>
<dbReference type="GO" id="GO:0003723">
    <property type="term" value="F:RNA binding"/>
    <property type="evidence" value="ECO:0007669"/>
    <property type="project" value="InterPro"/>
</dbReference>
<dbReference type="GO" id="GO:0005681">
    <property type="term" value="C:spliceosomal complex"/>
    <property type="evidence" value="ECO:0007669"/>
    <property type="project" value="InterPro"/>
</dbReference>
<keyword evidence="5" id="KW-0863">Zinc-finger</keyword>
<dbReference type="Pfam" id="PF12108">
    <property type="entry name" value="SF3a60_bindingd"/>
    <property type="match status" value="1"/>
</dbReference>
<keyword evidence="4" id="KW-0479">Metal-binding</keyword>
<proteinExistence type="inferred from homology"/>
<dbReference type="PROSITE" id="PS00028">
    <property type="entry name" value="ZINC_FINGER_C2H2_1"/>
    <property type="match status" value="1"/>
</dbReference>
<dbReference type="Pfam" id="PF11931">
    <property type="entry name" value="SF3a60_Prp9_C"/>
    <property type="match status" value="1"/>
</dbReference>
<keyword evidence="6" id="KW-0862">Zinc</keyword>
<dbReference type="EMBL" id="JANBOI010000045">
    <property type="protein sequence ID" value="KAJ1735019.1"/>
    <property type="molecule type" value="Genomic_DNA"/>
</dbReference>
<dbReference type="GO" id="GO:0003910">
    <property type="term" value="F:DNA ligase (ATP) activity"/>
    <property type="evidence" value="ECO:0007669"/>
    <property type="project" value="UniProtKB-EC"/>
</dbReference>
<evidence type="ECO:0000256" key="9">
    <source>
        <dbReference type="SAM" id="MobiDB-lite"/>
    </source>
</evidence>
<keyword evidence="12" id="KW-1185">Reference proteome</keyword>
<evidence type="ECO:0000256" key="8">
    <source>
        <dbReference type="SAM" id="Coils"/>
    </source>
</evidence>
<dbReference type="InterPro" id="IPR036236">
    <property type="entry name" value="Znf_C2H2_sf"/>
</dbReference>
<evidence type="ECO:0000256" key="3">
    <source>
        <dbReference type="ARBA" id="ARBA00022553"/>
    </source>
</evidence>
<feature type="compositionally biased region" description="Acidic residues" evidence="9">
    <location>
        <begin position="374"/>
        <end position="389"/>
    </location>
</feature>
<feature type="region of interest" description="Disordered" evidence="9">
    <location>
        <begin position="363"/>
        <end position="392"/>
    </location>
</feature>
<dbReference type="OrthoDB" id="2160351at2759"/>
<dbReference type="InterPro" id="IPR031774">
    <property type="entry name" value="SF3A3_dom"/>
</dbReference>
<organism evidence="11 12">
    <name type="scientific">Coemansia biformis</name>
    <dbReference type="NCBI Taxonomy" id="1286918"/>
    <lineage>
        <taxon>Eukaryota</taxon>
        <taxon>Fungi</taxon>
        <taxon>Fungi incertae sedis</taxon>
        <taxon>Zoopagomycota</taxon>
        <taxon>Kickxellomycotina</taxon>
        <taxon>Kickxellomycetes</taxon>
        <taxon>Kickxellales</taxon>
        <taxon>Kickxellaceae</taxon>
        <taxon>Coemansia</taxon>
    </lineage>
</organism>
<dbReference type="Pfam" id="PF16837">
    <property type="entry name" value="SF3A3"/>
    <property type="match status" value="1"/>
</dbReference>
<feature type="region of interest" description="Disordered" evidence="9">
    <location>
        <begin position="125"/>
        <end position="148"/>
    </location>
</feature>
<sequence length="516" mass="58464">MDSIVEQQRQAHEDIERLEQAVVDLMIQNLTKHRHRLIREHKISELLDEIQGRSKLLGALAEDESGLRAKEAAALASRGFDEFYARLGAVGDYHRRNPGVAVRLPELDYVKYKNNPEDAEAASRARKALGEEEQDALAAHADNGDSDGGDVAAETFMSSADESRLEVAFSGEERLGRYVDLNAQHERYLNAPGARRVTYLEYLAMFCEFGDHPRKAKDARYSEYLGGLREYLEGFFARAMPLFDLPATRRQAHDEFAAAWAKGQVPGWEPAAATAGGDAERLYCAPCKRQFEKDTTYQAHMGSRKHEKTVARLQGEQGGADPARAQRAEREREIAWTEFLVRRYAQVLASKIGDTRANVQRRQALTEAERNQELEEDEVEIAEAPEDRDDQIYNPLNLPMGWDGKPIPFWLYKLHGLGATFDCEICGNAVYRGRKAYERHFQEARHTTNMRRLGIPNTRQFHGVASIDDAQALWARVQKEKRGGPASADTFEEYEDSEGNVFNKKTYLDLKRQGLI</sequence>
<evidence type="ECO:0000256" key="4">
    <source>
        <dbReference type="ARBA" id="ARBA00022723"/>
    </source>
</evidence>
<dbReference type="SUPFAM" id="SSF57667">
    <property type="entry name" value="beta-beta-alpha zinc fingers"/>
    <property type="match status" value="1"/>
</dbReference>
<dbReference type="EC" id="6.5.1.1" evidence="11"/>
<dbReference type="SMART" id="SM00451">
    <property type="entry name" value="ZnF_U1"/>
    <property type="match status" value="2"/>
</dbReference>
<dbReference type="PANTHER" id="PTHR12786:SF2">
    <property type="entry name" value="SPLICING FACTOR 3A SUBUNIT 3"/>
    <property type="match status" value="1"/>
</dbReference>
<dbReference type="PROSITE" id="PS50171">
    <property type="entry name" value="ZF_MATRIN"/>
    <property type="match status" value="1"/>
</dbReference>
<evidence type="ECO:0000256" key="2">
    <source>
        <dbReference type="ARBA" id="ARBA00008776"/>
    </source>
</evidence>
<keyword evidence="7" id="KW-0539">Nucleus</keyword>
<keyword evidence="11" id="KW-0436">Ligase</keyword>
<evidence type="ECO:0000259" key="10">
    <source>
        <dbReference type="PROSITE" id="PS50171"/>
    </source>
</evidence>
<dbReference type="Proteomes" id="UP001143981">
    <property type="component" value="Unassembled WGS sequence"/>
</dbReference>
<comment type="similarity">
    <text evidence="2">Belongs to the SF3A3 family.</text>
</comment>
<gene>
    <name evidence="11" type="primary">sap61</name>
    <name evidence="11" type="ORF">LPJ61_000772</name>
</gene>
<dbReference type="InterPro" id="IPR013087">
    <property type="entry name" value="Znf_C2H2_type"/>
</dbReference>
<evidence type="ECO:0000256" key="7">
    <source>
        <dbReference type="ARBA" id="ARBA00023242"/>
    </source>
</evidence>
<dbReference type="Gene3D" id="3.30.160.60">
    <property type="entry name" value="Classic Zinc Finger"/>
    <property type="match status" value="1"/>
</dbReference>
<dbReference type="GO" id="GO:0000398">
    <property type="term" value="P:mRNA splicing, via spliceosome"/>
    <property type="evidence" value="ECO:0007669"/>
    <property type="project" value="InterPro"/>
</dbReference>
<keyword evidence="3" id="KW-0597">Phosphoprotein</keyword>
<dbReference type="GO" id="GO:0008270">
    <property type="term" value="F:zinc ion binding"/>
    <property type="evidence" value="ECO:0007669"/>
    <property type="project" value="UniProtKB-KW"/>
</dbReference>
<dbReference type="InterPro" id="IPR000690">
    <property type="entry name" value="Matrin/U1-C_Znf_C2H2"/>
</dbReference>
<name>A0A9W7YI74_9FUNG</name>
<dbReference type="AlphaFoldDB" id="A0A9W7YI74"/>